<evidence type="ECO:0000256" key="1">
    <source>
        <dbReference type="SAM" id="SignalP"/>
    </source>
</evidence>
<keyword evidence="2" id="KW-0645">Protease</keyword>
<sequence>MRNTQWEIPMRVSSLLLALALALSSASPARQPDPGSGDSIPFELDHGHIFVSAYVDGHGPYRFGFDSGASGMGRADVALTAELSLPKTGQAENSDGVRVTSTDIVSARSLRVGNLERHDVRLLSRDYNGGRKSGVTPMMGIIARDFFADRTVIIDYPARTIRFSAQPLRPDEQGVVRYGRSFAIPVCFAKACFPAKVDTGSSRGLVIPKQIAQRFARGTPTRIGSAARTNSSVTLYAVDLDPPMRVGKMAVTSRKALYAEPSSDTTIIGSDFLKDYVLTIDPRHRLLQISEPERD</sequence>
<evidence type="ECO:0000313" key="2">
    <source>
        <dbReference type="EMBL" id="MBR0553403.1"/>
    </source>
</evidence>
<dbReference type="GO" id="GO:0008233">
    <property type="term" value="F:peptidase activity"/>
    <property type="evidence" value="ECO:0007669"/>
    <property type="project" value="UniProtKB-KW"/>
</dbReference>
<protein>
    <submittedName>
        <fullName evidence="2">Aspartyl protease family protein</fullName>
    </submittedName>
</protein>
<dbReference type="RefSeq" id="WP_284054667.1">
    <property type="nucleotide sequence ID" value="NZ_JAGRQC010000004.1"/>
</dbReference>
<dbReference type="EMBL" id="JAGRQC010000004">
    <property type="protein sequence ID" value="MBR0553403.1"/>
    <property type="molecule type" value="Genomic_DNA"/>
</dbReference>
<dbReference type="Pfam" id="PF13650">
    <property type="entry name" value="Asp_protease_2"/>
    <property type="match status" value="1"/>
</dbReference>
<feature type="chain" id="PRO_5035746721" evidence="1">
    <location>
        <begin position="30"/>
        <end position="295"/>
    </location>
</feature>
<dbReference type="Gene3D" id="2.40.70.10">
    <property type="entry name" value="Acid Proteases"/>
    <property type="match status" value="2"/>
</dbReference>
<evidence type="ECO:0000313" key="3">
    <source>
        <dbReference type="Proteomes" id="UP000676996"/>
    </source>
</evidence>
<dbReference type="GO" id="GO:0006508">
    <property type="term" value="P:proteolysis"/>
    <property type="evidence" value="ECO:0007669"/>
    <property type="project" value="UniProtKB-KW"/>
</dbReference>
<feature type="signal peptide" evidence="1">
    <location>
        <begin position="1"/>
        <end position="29"/>
    </location>
</feature>
<dbReference type="Proteomes" id="UP000676996">
    <property type="component" value="Unassembled WGS sequence"/>
</dbReference>
<accession>A0A8T4IFP7</accession>
<comment type="caution">
    <text evidence="2">The sequence shown here is derived from an EMBL/GenBank/DDBJ whole genome shotgun (WGS) entry which is preliminary data.</text>
</comment>
<keyword evidence="3" id="KW-1185">Reference proteome</keyword>
<proteinExistence type="predicted"/>
<name>A0A8T4IFP7_9SPHN</name>
<keyword evidence="1" id="KW-0732">Signal</keyword>
<dbReference type="InterPro" id="IPR021109">
    <property type="entry name" value="Peptidase_aspartic_dom_sf"/>
</dbReference>
<keyword evidence="2" id="KW-0378">Hydrolase</keyword>
<gene>
    <name evidence="2" type="ORF">J7S20_12910</name>
</gene>
<organism evidence="2 3">
    <name type="scientific">Stakelama marina</name>
    <dbReference type="NCBI Taxonomy" id="2826939"/>
    <lineage>
        <taxon>Bacteria</taxon>
        <taxon>Pseudomonadati</taxon>
        <taxon>Pseudomonadota</taxon>
        <taxon>Alphaproteobacteria</taxon>
        <taxon>Sphingomonadales</taxon>
        <taxon>Sphingomonadaceae</taxon>
        <taxon>Stakelama</taxon>
    </lineage>
</organism>
<dbReference type="AlphaFoldDB" id="A0A8T4IFP7"/>
<reference evidence="2" key="1">
    <citation type="submission" date="2021-04" db="EMBL/GenBank/DDBJ databases">
        <title>Ouciella asimina sp. nov., isolated from the surface seawater in the hydrothermal field of Okinawa Trough.</title>
        <authorList>
            <person name="Shuang W."/>
        </authorList>
    </citation>
    <scope>NUCLEOTIDE SEQUENCE</scope>
    <source>
        <strain evidence="2">LXI357</strain>
    </source>
</reference>